<dbReference type="GO" id="GO:0016020">
    <property type="term" value="C:membrane"/>
    <property type="evidence" value="ECO:0007669"/>
    <property type="project" value="UniProtKB-SubCell"/>
</dbReference>
<proteinExistence type="predicted"/>
<keyword evidence="6 9" id="KW-0472">Membrane</keyword>
<feature type="transmembrane region" description="Helical" evidence="9">
    <location>
        <begin position="225"/>
        <end position="246"/>
    </location>
</feature>
<dbReference type="PANTHER" id="PTHR22950:SF646">
    <property type="entry name" value="SODIUM-COUPLED NEUTRAL AMINO ACID TRANSPORTER 10-RELATED"/>
    <property type="match status" value="1"/>
</dbReference>
<feature type="region of interest" description="Disordered" evidence="8">
    <location>
        <begin position="455"/>
        <end position="478"/>
    </location>
</feature>
<protein>
    <recommendedName>
        <fullName evidence="10">Amino acid transporter transmembrane domain-containing protein</fullName>
    </recommendedName>
</protein>
<comment type="caution">
    <text evidence="11">The sequence shown here is derived from an EMBL/GenBank/DDBJ whole genome shotgun (WGS) entry which is preliminary data.</text>
</comment>
<accession>A0ABD0ST95</accession>
<keyword evidence="3 9" id="KW-0812">Transmembrane</keyword>
<dbReference type="Pfam" id="PF01490">
    <property type="entry name" value="Aa_trans"/>
    <property type="match status" value="1"/>
</dbReference>
<keyword evidence="5 9" id="KW-1133">Transmembrane helix</keyword>
<feature type="transmembrane region" description="Helical" evidence="9">
    <location>
        <begin position="7"/>
        <end position="25"/>
    </location>
</feature>
<feature type="transmembrane region" description="Helical" evidence="9">
    <location>
        <begin position="314"/>
        <end position="333"/>
    </location>
</feature>
<dbReference type="PANTHER" id="PTHR22950">
    <property type="entry name" value="AMINO ACID TRANSPORTER"/>
    <property type="match status" value="1"/>
</dbReference>
<evidence type="ECO:0000313" key="11">
    <source>
        <dbReference type="EMBL" id="KAL0822752.1"/>
    </source>
</evidence>
<organism evidence="11 12">
    <name type="scientific">Loxostege sticticalis</name>
    <name type="common">Beet webworm moth</name>
    <dbReference type="NCBI Taxonomy" id="481309"/>
    <lineage>
        <taxon>Eukaryota</taxon>
        <taxon>Metazoa</taxon>
        <taxon>Ecdysozoa</taxon>
        <taxon>Arthropoda</taxon>
        <taxon>Hexapoda</taxon>
        <taxon>Insecta</taxon>
        <taxon>Pterygota</taxon>
        <taxon>Neoptera</taxon>
        <taxon>Endopterygota</taxon>
        <taxon>Lepidoptera</taxon>
        <taxon>Glossata</taxon>
        <taxon>Ditrysia</taxon>
        <taxon>Pyraloidea</taxon>
        <taxon>Crambidae</taxon>
        <taxon>Pyraustinae</taxon>
        <taxon>Loxostege</taxon>
    </lineage>
</organism>
<name>A0ABD0ST95_LOXSC</name>
<evidence type="ECO:0000256" key="1">
    <source>
        <dbReference type="ARBA" id="ARBA00004141"/>
    </source>
</evidence>
<feature type="transmembrane region" description="Helical" evidence="9">
    <location>
        <begin position="266"/>
        <end position="293"/>
    </location>
</feature>
<evidence type="ECO:0000256" key="3">
    <source>
        <dbReference type="ARBA" id="ARBA00022692"/>
    </source>
</evidence>
<feature type="transmembrane region" description="Helical" evidence="9">
    <location>
        <begin position="339"/>
        <end position="360"/>
    </location>
</feature>
<dbReference type="GO" id="GO:0006865">
    <property type="term" value="P:amino acid transport"/>
    <property type="evidence" value="ECO:0007669"/>
    <property type="project" value="UniProtKB-KW"/>
</dbReference>
<keyword evidence="4" id="KW-0029">Amino-acid transport</keyword>
<feature type="transmembrane region" description="Helical" evidence="9">
    <location>
        <begin position="117"/>
        <end position="136"/>
    </location>
</feature>
<feature type="domain" description="Amino acid transporter transmembrane" evidence="10">
    <location>
        <begin position="6"/>
        <end position="391"/>
    </location>
</feature>
<evidence type="ECO:0000256" key="6">
    <source>
        <dbReference type="ARBA" id="ARBA00023136"/>
    </source>
</evidence>
<comment type="subcellular location">
    <subcellularLocation>
        <location evidence="1">Membrane</location>
        <topology evidence="1">Multi-pass membrane protein</topology>
    </subcellularLocation>
</comment>
<dbReference type="Proteomes" id="UP001549921">
    <property type="component" value="Unassembled WGS sequence"/>
</dbReference>
<evidence type="ECO:0000256" key="5">
    <source>
        <dbReference type="ARBA" id="ARBA00022989"/>
    </source>
</evidence>
<feature type="transmembrane region" description="Helical" evidence="9">
    <location>
        <begin position="31"/>
        <end position="52"/>
    </location>
</feature>
<keyword evidence="7" id="KW-0175">Coiled coil</keyword>
<sequence>MTTGQSITLANSIIGVGILAMPFCFQQCGVLLATLILISMGLISRLCCYFLLKSALLARRRNFEFLAFHVFGSAGKLAVEVGIIGFLMGTCIAYFVVVGDLGPQIVSKMFNINQSDMLRTSIMVIVSLVCVLPLGLLRDVDSLSNVSAATIGFYFCLVMKVIAEAGSQVLAGSWQANVELWRPAGVLQCVPIFSMALFCQTQLFEIFESLPSLSLEKMNLVTKNAINICTCVYFTLGLFGYIAFSAQDISGNILMSLSPTMASDVIKLGFVMSVACSFPLIIFPCRASLYSLLYKKVHSSHHDHIINHSIPVTSFRCITVGIIASALCVSLALPNIELVLGLLGATIGVLVCVVFPAACFVRVTFKDTNERLLAKAVIVLGLIIMVLGTYANLQAAENQIDRYDDKYITKERIDKMVEDFFQKQEKSDGVMIKPDIKNGQDDTNQLNDDVIKESVVLPPNPVPPESHSNEKNEEKKPKSKIVEIFPDLIQETVDKVSETHPKNLNKGQDAKVANGIKDVLENLDKPKEDNKPPSFEDKMNMIKQQQLIETIKQHGEEQKELIKEQKEILSELQKTKQELEKNKIEAAEADAKKLAVESIKKIANMAIQSLAGVSDKPGQVEVEKKSEQLEKLADEAVQEIAQKAVETIEAIKDIKGKPDSAPNPNLSNAPLVPVQQNNPPQNTGQNVNILNQNNIVPNGQVNQNVNNANPQNVQNNVNSIQNQPLNNAQPPVNVVQQAPPAVNVPQPSANVVQPPNVAKPVANVIQPMENVAPPAINIAQPPANVAQPAINVAQPPANSPANIAPLNVAQPPANAVQPNVNMAQPAANNVPVAKVAQPNPNVQPGANVGQPPANNQQSGVNVPPANVAQPIVNNQPVVNQLNQNNVQNAPNNNPPVQNNQIVVEPPKQHLHSPDEPKSYQQGEDVQMKNNDQAINNIVAQNIPLPLAVNGNTQQKIQNVKAVQNDNSNIQSNDVHEKAENVAPVRQKREVVDCTKKSALKPKDREICNSLIDDKQSLNMEVKDILSSQVDLADMGLPKSLPIIPNAIHHISRSLKMFKEPSKEER</sequence>
<evidence type="ECO:0000313" key="12">
    <source>
        <dbReference type="Proteomes" id="UP001549921"/>
    </source>
</evidence>
<evidence type="ECO:0000259" key="10">
    <source>
        <dbReference type="Pfam" id="PF01490"/>
    </source>
</evidence>
<evidence type="ECO:0000256" key="7">
    <source>
        <dbReference type="SAM" id="Coils"/>
    </source>
</evidence>
<evidence type="ECO:0000256" key="4">
    <source>
        <dbReference type="ARBA" id="ARBA00022970"/>
    </source>
</evidence>
<feature type="transmembrane region" description="Helical" evidence="9">
    <location>
        <begin position="77"/>
        <end position="97"/>
    </location>
</feature>
<reference evidence="11 12" key="1">
    <citation type="submission" date="2024-06" db="EMBL/GenBank/DDBJ databases">
        <title>A chromosome-level genome assembly of beet webworm, Loxostege sticticalis.</title>
        <authorList>
            <person name="Zhang Y."/>
        </authorList>
    </citation>
    <scope>NUCLEOTIDE SEQUENCE [LARGE SCALE GENOMIC DNA]</scope>
    <source>
        <strain evidence="11">AQ028</strain>
        <tissue evidence="11">Male pupae</tissue>
    </source>
</reference>
<gene>
    <name evidence="11" type="ORF">ABMA28_004762</name>
</gene>
<dbReference type="EMBL" id="JBEDNZ010000016">
    <property type="protein sequence ID" value="KAL0822752.1"/>
    <property type="molecule type" value="Genomic_DNA"/>
</dbReference>
<feature type="coiled-coil region" evidence="7">
    <location>
        <begin position="555"/>
        <end position="646"/>
    </location>
</feature>
<feature type="compositionally biased region" description="Basic and acidic residues" evidence="8">
    <location>
        <begin position="467"/>
        <end position="476"/>
    </location>
</feature>
<feature type="region of interest" description="Disordered" evidence="8">
    <location>
        <begin position="837"/>
        <end position="867"/>
    </location>
</feature>
<feature type="transmembrane region" description="Helical" evidence="9">
    <location>
        <begin position="372"/>
        <end position="393"/>
    </location>
</feature>
<dbReference type="AlphaFoldDB" id="A0ABD0ST95"/>
<keyword evidence="2" id="KW-0813">Transport</keyword>
<dbReference type="InterPro" id="IPR013057">
    <property type="entry name" value="AA_transpt_TM"/>
</dbReference>
<evidence type="ECO:0000256" key="9">
    <source>
        <dbReference type="SAM" id="Phobius"/>
    </source>
</evidence>
<evidence type="ECO:0000256" key="8">
    <source>
        <dbReference type="SAM" id="MobiDB-lite"/>
    </source>
</evidence>
<evidence type="ECO:0000256" key="2">
    <source>
        <dbReference type="ARBA" id="ARBA00022448"/>
    </source>
</evidence>